<dbReference type="EMBL" id="JALZ01000005">
    <property type="protein sequence ID" value="ETX15493.1"/>
    <property type="molecule type" value="Genomic_DNA"/>
</dbReference>
<sequence length="136" mass="16037">MQAFNSRFEPERHKFRKLNIKGPGDLIWFERRLDDLDLRDPDAWRLHVYLTMDGTFTTLWYGLLDPFIAKHKLGVFNNPYYNHEETHHYQYFRGYIGDDRFGEEVLAAIRAMQMTAAILRMSEEHGLECLPLAGTG</sequence>
<dbReference type="RefSeq" id="WP_037259995.1">
    <property type="nucleotide sequence ID" value="NZ_JALZ01000005.1"/>
</dbReference>
<comment type="caution">
    <text evidence="1">The sequence shown here is derived from an EMBL/GenBank/DDBJ whole genome shotgun (WGS) entry which is preliminary data.</text>
</comment>
<evidence type="ECO:0000313" key="1">
    <source>
        <dbReference type="EMBL" id="ETX15493.1"/>
    </source>
</evidence>
<gene>
    <name evidence="1" type="ORF">OCH239_15780</name>
</gene>
<name>X7EK26_9RHOB</name>
<reference evidence="1 2" key="1">
    <citation type="submission" date="2014-01" db="EMBL/GenBank/DDBJ databases">
        <title>Roseivivax halodurans JCM 10272 Genome Sequencing.</title>
        <authorList>
            <person name="Lai Q."/>
            <person name="Li G."/>
            <person name="Shao Z."/>
        </authorList>
    </citation>
    <scope>NUCLEOTIDE SEQUENCE [LARGE SCALE GENOMIC DNA]</scope>
    <source>
        <strain evidence="1 2">JCM 10272</strain>
    </source>
</reference>
<evidence type="ECO:0000313" key="2">
    <source>
        <dbReference type="Proteomes" id="UP000022447"/>
    </source>
</evidence>
<organism evidence="1 2">
    <name type="scientific">Roseivivax halodurans JCM 10272</name>
    <dbReference type="NCBI Taxonomy" id="1449350"/>
    <lineage>
        <taxon>Bacteria</taxon>
        <taxon>Pseudomonadati</taxon>
        <taxon>Pseudomonadota</taxon>
        <taxon>Alphaproteobacteria</taxon>
        <taxon>Rhodobacterales</taxon>
        <taxon>Roseobacteraceae</taxon>
        <taxon>Roseivivax</taxon>
    </lineage>
</organism>
<proteinExistence type="predicted"/>
<dbReference type="AlphaFoldDB" id="X7EK26"/>
<protein>
    <submittedName>
        <fullName evidence="1">Uncharacterized protein</fullName>
    </submittedName>
</protein>
<dbReference type="eggNOG" id="ENOG502ZMXT">
    <property type="taxonomic scope" value="Bacteria"/>
</dbReference>
<accession>X7EK26</accession>
<dbReference type="Proteomes" id="UP000022447">
    <property type="component" value="Unassembled WGS sequence"/>
</dbReference>
<keyword evidence="2" id="KW-1185">Reference proteome</keyword>